<evidence type="ECO:0000313" key="3">
    <source>
        <dbReference type="Proteomes" id="UP000189800"/>
    </source>
</evidence>
<feature type="domain" description="N-acetyltransferase" evidence="1">
    <location>
        <begin position="2"/>
        <end position="152"/>
    </location>
</feature>
<name>A0A1T0CU35_9GAMM</name>
<dbReference type="InterPro" id="IPR000182">
    <property type="entry name" value="GNAT_dom"/>
</dbReference>
<keyword evidence="3" id="KW-1185">Reference proteome</keyword>
<evidence type="ECO:0000259" key="1">
    <source>
        <dbReference type="PROSITE" id="PS51186"/>
    </source>
</evidence>
<dbReference type="RefSeq" id="WP_078253387.1">
    <property type="nucleotide sequence ID" value="NZ_MUYU01000006.1"/>
</dbReference>
<dbReference type="Proteomes" id="UP000189800">
    <property type="component" value="Unassembled WGS sequence"/>
</dbReference>
<dbReference type="Pfam" id="PF00583">
    <property type="entry name" value="Acetyltransf_1"/>
    <property type="match status" value="1"/>
</dbReference>
<dbReference type="Gene3D" id="3.40.630.30">
    <property type="match status" value="1"/>
</dbReference>
<protein>
    <recommendedName>
        <fullName evidence="1">N-acetyltransferase domain-containing protein</fullName>
    </recommendedName>
</protein>
<dbReference type="STRING" id="470453.B0680_02060"/>
<organism evidence="2 3">
    <name type="scientific">Moraxella pluranimalium</name>
    <dbReference type="NCBI Taxonomy" id="470453"/>
    <lineage>
        <taxon>Bacteria</taxon>
        <taxon>Pseudomonadati</taxon>
        <taxon>Pseudomonadota</taxon>
        <taxon>Gammaproteobacteria</taxon>
        <taxon>Moraxellales</taxon>
        <taxon>Moraxellaceae</taxon>
        <taxon>Moraxella</taxon>
    </lineage>
</organism>
<dbReference type="CDD" id="cd04301">
    <property type="entry name" value="NAT_SF"/>
    <property type="match status" value="1"/>
</dbReference>
<comment type="caution">
    <text evidence="2">The sequence shown here is derived from an EMBL/GenBank/DDBJ whole genome shotgun (WGS) entry which is preliminary data.</text>
</comment>
<evidence type="ECO:0000313" key="2">
    <source>
        <dbReference type="EMBL" id="OOS25631.1"/>
    </source>
</evidence>
<dbReference type="PROSITE" id="PS51186">
    <property type="entry name" value="GNAT"/>
    <property type="match status" value="1"/>
</dbReference>
<reference evidence="2 3" key="1">
    <citation type="submission" date="2017-02" db="EMBL/GenBank/DDBJ databases">
        <title>Draft genome sequence of Moraxella pluranimalium CCUG 54913T type strain.</title>
        <authorList>
            <person name="Salva-Serra F."/>
            <person name="Engstrom-Jakobsson H."/>
            <person name="Thorell K."/>
            <person name="Jaen-Luchoro D."/>
            <person name="Gonzales-Siles L."/>
            <person name="Karlsson R."/>
            <person name="Yazdan S."/>
            <person name="Boulund F."/>
            <person name="Johnning A."/>
            <person name="Engstrand L."/>
            <person name="Kristiansson E."/>
            <person name="Moore E."/>
        </authorList>
    </citation>
    <scope>NUCLEOTIDE SEQUENCE [LARGE SCALE GENOMIC DNA]</scope>
    <source>
        <strain evidence="2 3">CCUG 54913</strain>
    </source>
</reference>
<dbReference type="PANTHER" id="PTHR43328">
    <property type="entry name" value="ACETYLTRANSFERASE-RELATED"/>
    <property type="match status" value="1"/>
</dbReference>
<accession>A0A1T0CU35</accession>
<proteinExistence type="predicted"/>
<dbReference type="InterPro" id="IPR016181">
    <property type="entry name" value="Acyl_CoA_acyltransferase"/>
</dbReference>
<dbReference type="SUPFAM" id="SSF55729">
    <property type="entry name" value="Acyl-CoA N-acyltransferases (Nat)"/>
    <property type="match status" value="1"/>
</dbReference>
<dbReference type="PANTHER" id="PTHR43328:SF1">
    <property type="entry name" value="N-ACETYLTRANSFERASE DOMAIN-CONTAINING PROTEIN"/>
    <property type="match status" value="1"/>
</dbReference>
<dbReference type="AlphaFoldDB" id="A0A1T0CU35"/>
<dbReference type="OrthoDB" id="8304386at2"/>
<sequence>MIQLTLLQPQHHLSLMYSLDDEQSKFTRPPHEWLDNHTLDVHKIVIVSDDEVVGFFVLDQGDNKYHYTDDQNSLLLRSMSINPAHQGKGYAKQALMRLGEFICHHGLHANKVVLGVHHKNITAQALYQKVGFVRTSKDYMGIKGLQYSYELVINS</sequence>
<dbReference type="EMBL" id="MUYU01000006">
    <property type="protein sequence ID" value="OOS25631.1"/>
    <property type="molecule type" value="Genomic_DNA"/>
</dbReference>
<dbReference type="GO" id="GO:0016747">
    <property type="term" value="F:acyltransferase activity, transferring groups other than amino-acyl groups"/>
    <property type="evidence" value="ECO:0007669"/>
    <property type="project" value="InterPro"/>
</dbReference>
<gene>
    <name evidence="2" type="ORF">B0680_02060</name>
</gene>